<dbReference type="GO" id="GO:0005524">
    <property type="term" value="F:ATP binding"/>
    <property type="evidence" value="ECO:0007669"/>
    <property type="project" value="InterPro"/>
</dbReference>
<keyword evidence="2" id="KW-1185">Reference proteome</keyword>
<dbReference type="InterPro" id="IPR000719">
    <property type="entry name" value="Prot_kinase_dom"/>
</dbReference>
<dbReference type="Proteomes" id="UP000887577">
    <property type="component" value="Unplaced"/>
</dbReference>
<organism evidence="2 3">
    <name type="scientific">Panagrolaimus superbus</name>
    <dbReference type="NCBI Taxonomy" id="310955"/>
    <lineage>
        <taxon>Eukaryota</taxon>
        <taxon>Metazoa</taxon>
        <taxon>Ecdysozoa</taxon>
        <taxon>Nematoda</taxon>
        <taxon>Chromadorea</taxon>
        <taxon>Rhabditida</taxon>
        <taxon>Tylenchina</taxon>
        <taxon>Panagrolaimomorpha</taxon>
        <taxon>Panagrolaimoidea</taxon>
        <taxon>Panagrolaimidae</taxon>
        <taxon>Panagrolaimus</taxon>
    </lineage>
</organism>
<evidence type="ECO:0000313" key="3">
    <source>
        <dbReference type="WBParaSite" id="PSU_v2.g7925.t1"/>
    </source>
</evidence>
<sequence>MAKEGGPNSTNKCLLEIKKIKEFEELAKNSAKPGIINYGILRTLNRCYDSENEVVEDFQLVEQSSGNHLQYTMQCIELKDELAITNTLREIHILQHFGCHKYLMSLYSVFRHRQYIAMVFPAFLPIRNHLDVRYRFKNEGGKAGTGEARFNEVVFDTDTPFTRTWREENYLKTIGLFDRDAVSHVIKRVAKGLEYVHSKGYVHTEICANNVYIDLRAQIKIGGFLHCKKLGSK</sequence>
<dbReference type="WBParaSite" id="PSU_v2.g7925.t1">
    <property type="protein sequence ID" value="PSU_v2.g7925.t1"/>
    <property type="gene ID" value="PSU_v2.g7925"/>
</dbReference>
<dbReference type="GO" id="GO:0004672">
    <property type="term" value="F:protein kinase activity"/>
    <property type="evidence" value="ECO:0007669"/>
    <property type="project" value="InterPro"/>
</dbReference>
<reference evidence="3" key="1">
    <citation type="submission" date="2022-11" db="UniProtKB">
        <authorList>
            <consortium name="WormBaseParasite"/>
        </authorList>
    </citation>
    <scope>IDENTIFICATION</scope>
</reference>
<dbReference type="SUPFAM" id="SSF56112">
    <property type="entry name" value="Protein kinase-like (PK-like)"/>
    <property type="match status" value="1"/>
</dbReference>
<dbReference type="Pfam" id="PF07714">
    <property type="entry name" value="PK_Tyr_Ser-Thr"/>
    <property type="match status" value="1"/>
</dbReference>
<evidence type="ECO:0000313" key="2">
    <source>
        <dbReference type="Proteomes" id="UP000887577"/>
    </source>
</evidence>
<protein>
    <submittedName>
        <fullName evidence="3">Protein kinase domain-containing protein</fullName>
    </submittedName>
</protein>
<proteinExistence type="predicted"/>
<accession>A0A914ZCE8</accession>
<dbReference type="Gene3D" id="1.10.510.10">
    <property type="entry name" value="Transferase(Phosphotransferase) domain 1"/>
    <property type="match status" value="1"/>
</dbReference>
<dbReference type="AlphaFoldDB" id="A0A914ZCE8"/>
<name>A0A914ZCE8_9BILA</name>
<dbReference type="InterPro" id="IPR001245">
    <property type="entry name" value="Ser-Thr/Tyr_kinase_cat_dom"/>
</dbReference>
<dbReference type="PROSITE" id="PS50011">
    <property type="entry name" value="PROTEIN_KINASE_DOM"/>
    <property type="match status" value="1"/>
</dbReference>
<dbReference type="InterPro" id="IPR011009">
    <property type="entry name" value="Kinase-like_dom_sf"/>
</dbReference>
<feature type="domain" description="Protein kinase" evidence="1">
    <location>
        <begin position="1"/>
        <end position="233"/>
    </location>
</feature>
<evidence type="ECO:0000259" key="1">
    <source>
        <dbReference type="PROSITE" id="PS50011"/>
    </source>
</evidence>